<evidence type="ECO:0000256" key="2">
    <source>
        <dbReference type="ARBA" id="ARBA00023015"/>
    </source>
</evidence>
<dbReference type="PANTHER" id="PTHR30126:SF88">
    <property type="entry name" value="TRANSCRIPTIONAL REGULATOR-RELATED"/>
    <property type="match status" value="1"/>
</dbReference>
<keyword evidence="7" id="KW-1185">Reference proteome</keyword>
<dbReference type="GO" id="GO:0003700">
    <property type="term" value="F:DNA-binding transcription factor activity"/>
    <property type="evidence" value="ECO:0007669"/>
    <property type="project" value="InterPro"/>
</dbReference>
<dbReference type="RefSeq" id="WP_095505385.1">
    <property type="nucleotide sequence ID" value="NZ_BSNC01000004.1"/>
</dbReference>
<sequence length="300" mass="33444">MYRTRVTLEQWRILQAVVDYGGYAHAAKALNKSQSSLNHAVAKMQDQLGVQLLEVVGRKAQLTPQGEVLLRRSRELSSSAAALEQLANKMEQGWEPEIRISREVLYPMQQLVCALNEFHPEGRGTRITVIDTVLSGSVDCIESQSVDLAITATPPSGYSYQPLMPCQLWLVCHPHHPLASRPQPLLESELTQALQLVVRDSGSHPEDRVGWLKSEQRWTFSNFHEALVALKKGLGFCWLPQDMAQPLVDSRQLTRLTLTGSTERQATMSLVVPDRDNLGPAAQLMEKIILAQHGLESPQS</sequence>
<keyword evidence="4" id="KW-0804">Transcription</keyword>
<dbReference type="InterPro" id="IPR000847">
    <property type="entry name" value="LysR_HTH_N"/>
</dbReference>
<evidence type="ECO:0000256" key="4">
    <source>
        <dbReference type="ARBA" id="ARBA00023163"/>
    </source>
</evidence>
<dbReference type="Gene3D" id="3.40.190.290">
    <property type="match status" value="1"/>
</dbReference>
<comment type="caution">
    <text evidence="6">The sequence shown here is derived from an EMBL/GenBank/DDBJ whole genome shotgun (WGS) entry which is preliminary data.</text>
</comment>
<organism evidence="6 7">
    <name type="scientific">Paraferrimonas sedimenticola</name>
    <dbReference type="NCBI Taxonomy" id="375674"/>
    <lineage>
        <taxon>Bacteria</taxon>
        <taxon>Pseudomonadati</taxon>
        <taxon>Pseudomonadota</taxon>
        <taxon>Gammaproteobacteria</taxon>
        <taxon>Alteromonadales</taxon>
        <taxon>Ferrimonadaceae</taxon>
        <taxon>Paraferrimonas</taxon>
    </lineage>
</organism>
<dbReference type="InterPro" id="IPR036390">
    <property type="entry name" value="WH_DNA-bd_sf"/>
</dbReference>
<dbReference type="AlphaFoldDB" id="A0AA37RVR3"/>
<gene>
    <name evidence="6" type="ORF">GCM10007895_14770</name>
</gene>
<dbReference type="GO" id="GO:0000976">
    <property type="term" value="F:transcription cis-regulatory region binding"/>
    <property type="evidence" value="ECO:0007669"/>
    <property type="project" value="TreeGrafter"/>
</dbReference>
<dbReference type="Gene3D" id="1.10.10.10">
    <property type="entry name" value="Winged helix-like DNA-binding domain superfamily/Winged helix DNA-binding domain"/>
    <property type="match status" value="1"/>
</dbReference>
<dbReference type="EMBL" id="BSNC01000004">
    <property type="protein sequence ID" value="GLP96171.1"/>
    <property type="molecule type" value="Genomic_DNA"/>
</dbReference>
<dbReference type="SUPFAM" id="SSF46785">
    <property type="entry name" value="Winged helix' DNA-binding domain"/>
    <property type="match status" value="1"/>
</dbReference>
<protein>
    <submittedName>
        <fullName evidence="6">LysR family transcriptional regulator</fullName>
    </submittedName>
</protein>
<evidence type="ECO:0000256" key="3">
    <source>
        <dbReference type="ARBA" id="ARBA00023125"/>
    </source>
</evidence>
<evidence type="ECO:0000313" key="7">
    <source>
        <dbReference type="Proteomes" id="UP001161422"/>
    </source>
</evidence>
<evidence type="ECO:0000259" key="5">
    <source>
        <dbReference type="PROSITE" id="PS50931"/>
    </source>
</evidence>
<dbReference type="InterPro" id="IPR005119">
    <property type="entry name" value="LysR_subst-bd"/>
</dbReference>
<dbReference type="PROSITE" id="PS50931">
    <property type="entry name" value="HTH_LYSR"/>
    <property type="match status" value="1"/>
</dbReference>
<dbReference type="Proteomes" id="UP001161422">
    <property type="component" value="Unassembled WGS sequence"/>
</dbReference>
<dbReference type="InterPro" id="IPR036388">
    <property type="entry name" value="WH-like_DNA-bd_sf"/>
</dbReference>
<keyword evidence="3" id="KW-0238">DNA-binding</keyword>
<feature type="domain" description="HTH lysR-type" evidence="5">
    <location>
        <begin position="6"/>
        <end position="63"/>
    </location>
</feature>
<dbReference type="Pfam" id="PF00126">
    <property type="entry name" value="HTH_1"/>
    <property type="match status" value="1"/>
</dbReference>
<reference evidence="6" key="2">
    <citation type="submission" date="2023-01" db="EMBL/GenBank/DDBJ databases">
        <title>Draft genome sequence of Paraferrimonas sedimenticola strain NBRC 101628.</title>
        <authorList>
            <person name="Sun Q."/>
            <person name="Mori K."/>
        </authorList>
    </citation>
    <scope>NUCLEOTIDE SEQUENCE</scope>
    <source>
        <strain evidence="6">NBRC 101628</strain>
    </source>
</reference>
<dbReference type="SUPFAM" id="SSF53850">
    <property type="entry name" value="Periplasmic binding protein-like II"/>
    <property type="match status" value="1"/>
</dbReference>
<accession>A0AA37RVR3</accession>
<evidence type="ECO:0000313" key="6">
    <source>
        <dbReference type="EMBL" id="GLP96171.1"/>
    </source>
</evidence>
<dbReference type="PANTHER" id="PTHR30126">
    <property type="entry name" value="HTH-TYPE TRANSCRIPTIONAL REGULATOR"/>
    <property type="match status" value="1"/>
</dbReference>
<keyword evidence="2" id="KW-0805">Transcription regulation</keyword>
<comment type="similarity">
    <text evidence="1">Belongs to the LysR transcriptional regulatory family.</text>
</comment>
<dbReference type="Pfam" id="PF03466">
    <property type="entry name" value="LysR_substrate"/>
    <property type="match status" value="1"/>
</dbReference>
<name>A0AA37RVR3_9GAMM</name>
<evidence type="ECO:0000256" key="1">
    <source>
        <dbReference type="ARBA" id="ARBA00009437"/>
    </source>
</evidence>
<reference evidence="6" key="1">
    <citation type="journal article" date="2014" name="Int. J. Syst. Evol. Microbiol.">
        <title>Complete genome sequence of Corynebacterium casei LMG S-19264T (=DSM 44701T), isolated from a smear-ripened cheese.</title>
        <authorList>
            <consortium name="US DOE Joint Genome Institute (JGI-PGF)"/>
            <person name="Walter F."/>
            <person name="Albersmeier A."/>
            <person name="Kalinowski J."/>
            <person name="Ruckert C."/>
        </authorList>
    </citation>
    <scope>NUCLEOTIDE SEQUENCE</scope>
    <source>
        <strain evidence="6">NBRC 101628</strain>
    </source>
</reference>
<proteinExistence type="inferred from homology"/>